<evidence type="ECO:0000256" key="1">
    <source>
        <dbReference type="ARBA" id="ARBA00004141"/>
    </source>
</evidence>
<evidence type="ECO:0000313" key="15">
    <source>
        <dbReference type="RefSeq" id="XP_038989393.1"/>
    </source>
</evidence>
<evidence type="ECO:0000259" key="13">
    <source>
        <dbReference type="Pfam" id="PF22776"/>
    </source>
</evidence>
<feature type="transmembrane region" description="Helical" evidence="10">
    <location>
        <begin position="465"/>
        <end position="488"/>
    </location>
</feature>
<feature type="transmembrane region" description="Helical" evidence="10">
    <location>
        <begin position="495"/>
        <end position="516"/>
    </location>
</feature>
<sequence>MARTYNKVSDMADTTCDDGGKGAKVRKSEDALEGRKPSWGKLRRIDSLNLEAERVSNIRTHGAQMGWSRTLHLAFQSIGVVYGDIGTSPLYVYASTFTDGIKETDDLLGVLSLIIYTMILIPLLKYVFIVLWANDGGDGGTFALYSLISRYANVSLIPNQQAEDAMVSNYKLETPSTRMKRAQWAKEKLEGSTVAKVALFLITILGTSMVIGDGVLTPSISVLSAVSGIKEKAASLNEGSIVIISIAILIVLFSVQRFGTDIVGYSFAPIVLIWFSFIGGIGLYNLIKYDLGVLRAFNPKYIIDYFKRNGRKGWVSLGGVVLCITGTEAMFADLGHFNVRAIQISFCFVLLPAVSLAYIGQAAYLTKFPEEVADTFYKSIPGPLFWPTFIVAVSAAIIASQAMISGAYAIISQSQALGCFPRVRVFHTSPKYEGQVYIPDINYALMIACVIVTASFRTTEKIGHAYGIAVVTVMLITTSMVTLIMIVIWKTNIWLIMLFFSVFSAIEILYLSSVLYKFTAGGYLPLVFSLFMMLIMGTWHYVHVKRYKFELKHRVSSDYITQLSFKQDVRRLRGVGFLYSELVQGIPPIFSHFVEKIPSLHSVLVFVSIKHLPISRVEMQERFLFRQIGPRDYRMFRCVIRYGYRDVLEEAKEFELLLIEQLKQFIHHEYFFLESGPAKQSDPLPEAANLASSVLETSEAKPQRTGSSTVHVEETLKPQSSPNVSSRSIHYGISKCSTNSSGRIAAAQILSVEEEKEFVQKEMEKGVVYLLAEAEVVAENNSSIIKKLVVNYIYDFIRRNIRQGEKVLSIPRGKLLKVGMTYEI</sequence>
<dbReference type="InterPro" id="IPR053952">
    <property type="entry name" value="K_trans_C"/>
</dbReference>
<dbReference type="RefSeq" id="XP_038989393.1">
    <property type="nucleotide sequence ID" value="XM_039133465.1"/>
</dbReference>
<feature type="transmembrane region" description="Helical" evidence="10">
    <location>
        <begin position="113"/>
        <end position="133"/>
    </location>
</feature>
<evidence type="ECO:0000256" key="10">
    <source>
        <dbReference type="RuleBase" id="RU321113"/>
    </source>
</evidence>
<dbReference type="PANTHER" id="PTHR30540">
    <property type="entry name" value="OSMOTIC STRESS POTASSIUM TRANSPORTER"/>
    <property type="match status" value="1"/>
</dbReference>
<feature type="transmembrane region" description="Helical" evidence="10">
    <location>
        <begin position="344"/>
        <end position="364"/>
    </location>
</feature>
<organism evidence="14 15">
    <name type="scientific">Phoenix dactylifera</name>
    <name type="common">Date palm</name>
    <dbReference type="NCBI Taxonomy" id="42345"/>
    <lineage>
        <taxon>Eukaryota</taxon>
        <taxon>Viridiplantae</taxon>
        <taxon>Streptophyta</taxon>
        <taxon>Embryophyta</taxon>
        <taxon>Tracheophyta</taxon>
        <taxon>Spermatophyta</taxon>
        <taxon>Magnoliopsida</taxon>
        <taxon>Liliopsida</taxon>
        <taxon>Arecaceae</taxon>
        <taxon>Coryphoideae</taxon>
        <taxon>Phoeniceae</taxon>
        <taxon>Phoenix</taxon>
    </lineage>
</organism>
<comment type="similarity">
    <text evidence="2 10">Belongs to the HAK/KUP transporter (TC 2.A.72.3) family.</text>
</comment>
<keyword evidence="3" id="KW-0813">Transport</keyword>
<feature type="transmembrane region" description="Helical" evidence="10">
    <location>
        <begin position="262"/>
        <end position="287"/>
    </location>
</feature>
<comment type="function">
    <text evidence="10">Potassium transporter.</text>
</comment>
<evidence type="ECO:0000256" key="6">
    <source>
        <dbReference type="ARBA" id="ARBA00022958"/>
    </source>
</evidence>
<dbReference type="PANTHER" id="PTHR30540:SF94">
    <property type="entry name" value="POTASSIUM TRANSPORTER 5"/>
    <property type="match status" value="1"/>
</dbReference>
<evidence type="ECO:0000256" key="9">
    <source>
        <dbReference type="ARBA" id="ARBA00023136"/>
    </source>
</evidence>
<evidence type="ECO:0000256" key="11">
    <source>
        <dbReference type="SAM" id="MobiDB-lite"/>
    </source>
</evidence>
<dbReference type="GO" id="GO:0016020">
    <property type="term" value="C:membrane"/>
    <property type="evidence" value="ECO:0007669"/>
    <property type="project" value="UniProtKB-SubCell"/>
</dbReference>
<dbReference type="Pfam" id="PF02705">
    <property type="entry name" value="K_trans"/>
    <property type="match status" value="1"/>
</dbReference>
<keyword evidence="6 10" id="KW-0630">Potassium</keyword>
<comment type="caution">
    <text evidence="10">Lacks conserved residue(s) required for the propagation of feature annotation.</text>
</comment>
<feature type="domain" description="K+ potassium transporter C-terminal" evidence="13">
    <location>
        <begin position="577"/>
        <end position="824"/>
    </location>
</feature>
<comment type="subcellular location">
    <subcellularLocation>
        <location evidence="1 10">Membrane</location>
        <topology evidence="1 10">Multi-pass membrane protein</topology>
    </subcellularLocation>
</comment>
<gene>
    <name evidence="15" type="primary">LOC103712364</name>
</gene>
<accession>A0A8B9AZT7</accession>
<feature type="transmembrane region" description="Helical" evidence="10">
    <location>
        <begin position="73"/>
        <end position="93"/>
    </location>
</feature>
<dbReference type="Pfam" id="PF22776">
    <property type="entry name" value="K_trans_C"/>
    <property type="match status" value="1"/>
</dbReference>
<keyword evidence="5 10" id="KW-0812">Transmembrane</keyword>
<feature type="transmembrane region" description="Helical" evidence="10">
    <location>
        <begin position="197"/>
        <end position="216"/>
    </location>
</feature>
<dbReference type="GO" id="GO:0015079">
    <property type="term" value="F:potassium ion transmembrane transporter activity"/>
    <property type="evidence" value="ECO:0007669"/>
    <property type="project" value="UniProtKB-UniRule"/>
</dbReference>
<keyword evidence="14" id="KW-1185">Reference proteome</keyword>
<reference evidence="15" key="2">
    <citation type="submission" date="2025-08" db="UniProtKB">
        <authorList>
            <consortium name="RefSeq"/>
        </authorList>
    </citation>
    <scope>IDENTIFICATION</scope>
    <source>
        <tissue evidence="15">Young leaves</tissue>
    </source>
</reference>
<evidence type="ECO:0000313" key="14">
    <source>
        <dbReference type="Proteomes" id="UP000228380"/>
    </source>
</evidence>
<dbReference type="KEGG" id="pda:103712364"/>
<feature type="transmembrane region" description="Helical" evidence="10">
    <location>
        <begin position="314"/>
        <end position="332"/>
    </location>
</feature>
<feature type="transmembrane region" description="Helical" evidence="10">
    <location>
        <begin position="236"/>
        <end position="255"/>
    </location>
</feature>
<dbReference type="AlphaFoldDB" id="A0A8B9AZT7"/>
<evidence type="ECO:0000256" key="7">
    <source>
        <dbReference type="ARBA" id="ARBA00022989"/>
    </source>
</evidence>
<evidence type="ECO:0000256" key="5">
    <source>
        <dbReference type="ARBA" id="ARBA00022692"/>
    </source>
</evidence>
<evidence type="ECO:0000256" key="3">
    <source>
        <dbReference type="ARBA" id="ARBA00022448"/>
    </source>
</evidence>
<dbReference type="InterPro" id="IPR053951">
    <property type="entry name" value="K_trans_N"/>
</dbReference>
<evidence type="ECO:0000256" key="4">
    <source>
        <dbReference type="ARBA" id="ARBA00022538"/>
    </source>
</evidence>
<dbReference type="GeneID" id="103712364"/>
<feature type="compositionally biased region" description="Polar residues" evidence="11">
    <location>
        <begin position="717"/>
        <end position="726"/>
    </location>
</feature>
<evidence type="ECO:0000256" key="2">
    <source>
        <dbReference type="ARBA" id="ARBA00008440"/>
    </source>
</evidence>
<feature type="transmembrane region" description="Helical" evidence="10">
    <location>
        <begin position="522"/>
        <end position="542"/>
    </location>
</feature>
<evidence type="ECO:0000259" key="12">
    <source>
        <dbReference type="Pfam" id="PF02705"/>
    </source>
</evidence>
<keyword evidence="8 10" id="KW-0406">Ion transport</keyword>
<keyword evidence="9 10" id="KW-0472">Membrane</keyword>
<dbReference type="InterPro" id="IPR003855">
    <property type="entry name" value="K+_transporter"/>
</dbReference>
<dbReference type="Proteomes" id="UP000228380">
    <property type="component" value="Chromosome 14"/>
</dbReference>
<name>A0A8B9AZT7_PHODC</name>
<dbReference type="OrthoDB" id="504708at2759"/>
<feature type="domain" description="K+ potassium transporter integral membrane" evidence="12">
    <location>
        <begin position="73"/>
        <end position="561"/>
    </location>
</feature>
<feature type="transmembrane region" description="Helical" evidence="10">
    <location>
        <begin position="384"/>
        <end position="411"/>
    </location>
</feature>
<proteinExistence type="inferred from homology"/>
<keyword evidence="4 10" id="KW-0633">Potassium transport</keyword>
<reference evidence="14" key="1">
    <citation type="journal article" date="2019" name="Nat. Commun.">
        <title>Genome-wide association mapping of date palm fruit traits.</title>
        <authorList>
            <person name="Hazzouri K.M."/>
            <person name="Gros-Balthazard M."/>
            <person name="Flowers J.M."/>
            <person name="Copetti D."/>
            <person name="Lemansour A."/>
            <person name="Lebrun M."/>
            <person name="Masmoudi K."/>
            <person name="Ferrand S."/>
            <person name="Dhar M.I."/>
            <person name="Fresquez Z.A."/>
            <person name="Rosas U."/>
            <person name="Zhang J."/>
            <person name="Talag J."/>
            <person name="Lee S."/>
            <person name="Kudrna D."/>
            <person name="Powell R.F."/>
            <person name="Leitch I.J."/>
            <person name="Krueger R.R."/>
            <person name="Wing R.A."/>
            <person name="Amiri K.M.A."/>
            <person name="Purugganan M.D."/>
        </authorList>
    </citation>
    <scope>NUCLEOTIDE SEQUENCE [LARGE SCALE GENOMIC DNA]</scope>
    <source>
        <strain evidence="14">cv. Khalas</strain>
    </source>
</reference>
<protein>
    <recommendedName>
        <fullName evidence="10">Potassium transporter</fullName>
    </recommendedName>
</protein>
<keyword evidence="7 10" id="KW-1133">Transmembrane helix</keyword>
<evidence type="ECO:0000256" key="8">
    <source>
        <dbReference type="ARBA" id="ARBA00023065"/>
    </source>
</evidence>
<feature type="region of interest" description="Disordered" evidence="11">
    <location>
        <begin position="695"/>
        <end position="726"/>
    </location>
</feature>
<dbReference type="NCBIfam" id="TIGR00794">
    <property type="entry name" value="kup"/>
    <property type="match status" value="1"/>
</dbReference>
<feature type="region of interest" description="Disordered" evidence="11">
    <location>
        <begin position="1"/>
        <end position="24"/>
    </location>
</feature>